<name>A0A7S9XEC1_9VIRU</name>
<keyword evidence="1" id="KW-0472">Membrane</keyword>
<organism evidence="2">
    <name type="scientific">Virus NIOZ-UU159</name>
    <dbReference type="NCBI Taxonomy" id="2763270"/>
    <lineage>
        <taxon>Viruses</taxon>
    </lineage>
</organism>
<proteinExistence type="predicted"/>
<gene>
    <name evidence="2" type="ORF">NIOZUU159_00264</name>
</gene>
<evidence type="ECO:0000313" key="2">
    <source>
        <dbReference type="EMBL" id="QPI16769.1"/>
    </source>
</evidence>
<reference evidence="2" key="1">
    <citation type="submission" date="2020-08" db="EMBL/GenBank/DDBJ databases">
        <title>Bridging the membrane lipid divide: bacteria of the FCB group superphylum have the potential to synthesize archaeal ether lipids.</title>
        <authorList>
            <person name="Villanueva L."/>
            <person name="von Meijenfeldt F.A.B."/>
            <person name="Westbye A.B."/>
            <person name="Yadav S."/>
            <person name="Hopmans E.C."/>
            <person name="Dutilh B.E."/>
            <person name="Sinninghe Damste J.S."/>
        </authorList>
    </citation>
    <scope>NUCLEOTIDE SEQUENCE</scope>
    <source>
        <strain evidence="2">NIOZ-UU159</strain>
    </source>
</reference>
<evidence type="ECO:0000256" key="1">
    <source>
        <dbReference type="SAM" id="Phobius"/>
    </source>
</evidence>
<sequence length="682" mass="80008">MEKLAIIVAIITIIFIIATLYLNKEIKNLFNNYNVEKFNVDTSDIGLKWVYETNKEPDGDKINNQKLYDILKNKFVYPVIITRDELDSMELNDLTYDSYIDVEGRYFKPYNLDKIYTEETGRKWIKLGRETEVYVKDNYTEIKNNSINEAIKAKVIAKEFEIVDGGKVYSFTRREYANMIGNTILTHESYIIVDDNIYQPYYPTELILPDIKSSDLNTEYVTSRGLDSSFTGSTCIQTHNMMKTYYSNDAYKTDATNAELSMNTNYMYYRQSGDDMDKTIMDPIEDTYLPYNDVKYNDEPGSVSANKINEYVIIDVYKSLLNRQPKRDELNKNLQEFYEKLGNEEKLKMKIYNSTEYKMIVKMQSNDVEPGLVKHISHIKLIDKIEQLYKQHYKKNIHDKMRVPLKQCYIHLQYNDYLFKAMLMHDKYRDFEKNVMHEYIMTDKILLDIFNEHFVLYELRLIANELKRRDIIKRKAFETPIALHTESSEKAASSIDSKEANMNSGEYISDIVKEGNSVFNINITLNDKNKDESKPYSMTTQMINNDNLNMSEDIYSTKSGESCKSGEISKISSIPEYTEHPKNGMVLNSKTGKMEPYNKIHRDPSYRIGNKIYNPLTYKQQYRGHPDYRPNICSYGTEQVVNPVLLKNSNLLQGTDIKYAFNNTQIGSIMPKFEYREYEEIK</sequence>
<feature type="transmembrane region" description="Helical" evidence="1">
    <location>
        <begin position="6"/>
        <end position="23"/>
    </location>
</feature>
<keyword evidence="1" id="KW-0812">Transmembrane</keyword>
<protein>
    <submittedName>
        <fullName evidence="2">Uncharacterized protein</fullName>
    </submittedName>
</protein>
<dbReference type="EMBL" id="MW030601">
    <property type="protein sequence ID" value="QPI16769.1"/>
    <property type="molecule type" value="Genomic_DNA"/>
</dbReference>
<keyword evidence="1" id="KW-1133">Transmembrane helix</keyword>
<accession>A0A7S9XEC1</accession>